<dbReference type="EMBL" id="AVOT02001846">
    <property type="protein sequence ID" value="MBW0468366.1"/>
    <property type="molecule type" value="Genomic_DNA"/>
</dbReference>
<accession>A0A9Q3BP57</accession>
<organism evidence="2 3">
    <name type="scientific">Austropuccinia psidii MF-1</name>
    <dbReference type="NCBI Taxonomy" id="1389203"/>
    <lineage>
        <taxon>Eukaryota</taxon>
        <taxon>Fungi</taxon>
        <taxon>Dikarya</taxon>
        <taxon>Basidiomycota</taxon>
        <taxon>Pucciniomycotina</taxon>
        <taxon>Pucciniomycetes</taxon>
        <taxon>Pucciniales</taxon>
        <taxon>Sphaerophragmiaceae</taxon>
        <taxon>Austropuccinia</taxon>
    </lineage>
</organism>
<keyword evidence="3" id="KW-1185">Reference proteome</keyword>
<evidence type="ECO:0000313" key="2">
    <source>
        <dbReference type="EMBL" id="MBW0468366.1"/>
    </source>
</evidence>
<evidence type="ECO:0000313" key="3">
    <source>
        <dbReference type="Proteomes" id="UP000765509"/>
    </source>
</evidence>
<evidence type="ECO:0000256" key="1">
    <source>
        <dbReference type="SAM" id="MobiDB-lite"/>
    </source>
</evidence>
<feature type="compositionally biased region" description="Polar residues" evidence="1">
    <location>
        <begin position="1"/>
        <end position="33"/>
    </location>
</feature>
<dbReference type="AlphaFoldDB" id="A0A9Q3BP57"/>
<protein>
    <submittedName>
        <fullName evidence="2">Uncharacterized protein</fullName>
    </submittedName>
</protein>
<comment type="caution">
    <text evidence="2">The sequence shown here is derived from an EMBL/GenBank/DDBJ whole genome shotgun (WGS) entry which is preliminary data.</text>
</comment>
<sequence length="84" mass="9162">MQQTPRISTKLNQLLTSAPESRSGISDIDSSNELGIEVEGLAHENSQDPPVLQESFISPQPPSSQKPNLKSYEKEKTVEPCAPT</sequence>
<feature type="region of interest" description="Disordered" evidence="1">
    <location>
        <begin position="1"/>
        <end position="84"/>
    </location>
</feature>
<dbReference type="Proteomes" id="UP000765509">
    <property type="component" value="Unassembled WGS sequence"/>
</dbReference>
<gene>
    <name evidence="2" type="ORF">O181_008081</name>
</gene>
<proteinExistence type="predicted"/>
<name>A0A9Q3BP57_9BASI</name>
<reference evidence="2" key="1">
    <citation type="submission" date="2021-03" db="EMBL/GenBank/DDBJ databases">
        <title>Draft genome sequence of rust myrtle Austropuccinia psidii MF-1, a brazilian biotype.</title>
        <authorList>
            <person name="Quecine M.C."/>
            <person name="Pachon D.M.R."/>
            <person name="Bonatelli M.L."/>
            <person name="Correr F.H."/>
            <person name="Franceschini L.M."/>
            <person name="Leite T.F."/>
            <person name="Margarido G.R.A."/>
            <person name="Almeida C.A."/>
            <person name="Ferrarezi J.A."/>
            <person name="Labate C.A."/>
        </authorList>
    </citation>
    <scope>NUCLEOTIDE SEQUENCE</scope>
    <source>
        <strain evidence="2">MF-1</strain>
    </source>
</reference>